<dbReference type="Gene3D" id="3.30.1330.60">
    <property type="entry name" value="OmpA-like domain"/>
    <property type="match status" value="1"/>
</dbReference>
<dbReference type="GO" id="GO:0005886">
    <property type="term" value="C:plasma membrane"/>
    <property type="evidence" value="ECO:0007669"/>
    <property type="project" value="UniProtKB-SubCell"/>
</dbReference>
<dbReference type="InterPro" id="IPR006665">
    <property type="entry name" value="OmpA-like"/>
</dbReference>
<evidence type="ECO:0000256" key="6">
    <source>
        <dbReference type="ARBA" id="ARBA00023136"/>
    </source>
</evidence>
<dbReference type="Pfam" id="PF00691">
    <property type="entry name" value="OmpA"/>
    <property type="match status" value="1"/>
</dbReference>
<dbReference type="OrthoDB" id="9815217at2"/>
<keyword evidence="11" id="KW-0966">Cell projection</keyword>
<feature type="transmembrane region" description="Helical" evidence="9">
    <location>
        <begin position="20"/>
        <end position="42"/>
    </location>
</feature>
<keyword evidence="8" id="KW-0175">Coiled coil</keyword>
<sequence length="269" mass="30244">MSKKNRKVHHDDHIDESWLIPYADIMTLLLALFIVLYSMSAVDAKKFEEMSQAFSMAFNGSTGILDQTAVINTGPDNGKKDKDKANMGNLDKKDKENMAAMKKEEENMEKIKKQLDQYIKDNKLTNQLNTKLNQSQLLITISDTALFSSGSATVKPESRSLAVALSDMLVQFPGYEVIITGHTDNQPISNSEFESNWELSSTRASKFMKILLQNQSLDPKLFSVIGQGEYRPIASNNTNIGRAQNRRVEISIMRKFVDNGADQKITVKK</sequence>
<evidence type="ECO:0000313" key="12">
    <source>
        <dbReference type="Proteomes" id="UP000190188"/>
    </source>
</evidence>
<dbReference type="EMBL" id="MSZX01000016">
    <property type="protein sequence ID" value="OPA73500.1"/>
    <property type="molecule type" value="Genomic_DNA"/>
</dbReference>
<keyword evidence="12" id="KW-1185">Reference proteome</keyword>
<name>A0A1T2X0V0_9BACL</name>
<dbReference type="AlphaFoldDB" id="A0A1T2X0V0"/>
<keyword evidence="11" id="KW-0969">Cilium</keyword>
<evidence type="ECO:0000256" key="1">
    <source>
        <dbReference type="ARBA" id="ARBA00004162"/>
    </source>
</evidence>
<evidence type="ECO:0000256" key="5">
    <source>
        <dbReference type="ARBA" id="ARBA00022989"/>
    </source>
</evidence>
<dbReference type="PANTHER" id="PTHR30329:SF21">
    <property type="entry name" value="LIPOPROTEIN YIAD-RELATED"/>
    <property type="match status" value="1"/>
</dbReference>
<dbReference type="PROSITE" id="PS51123">
    <property type="entry name" value="OMPA_2"/>
    <property type="match status" value="1"/>
</dbReference>
<evidence type="ECO:0000313" key="11">
    <source>
        <dbReference type="EMBL" id="OPA73500.1"/>
    </source>
</evidence>
<proteinExistence type="inferred from homology"/>
<keyword evidence="6 7" id="KW-0472">Membrane</keyword>
<dbReference type="PANTHER" id="PTHR30329">
    <property type="entry name" value="STATOR ELEMENT OF FLAGELLAR MOTOR COMPLEX"/>
    <property type="match status" value="1"/>
</dbReference>
<dbReference type="InterPro" id="IPR036737">
    <property type="entry name" value="OmpA-like_sf"/>
</dbReference>
<evidence type="ECO:0000256" key="8">
    <source>
        <dbReference type="SAM" id="Coils"/>
    </source>
</evidence>
<feature type="domain" description="OmpA-like" evidence="10">
    <location>
        <begin position="134"/>
        <end position="256"/>
    </location>
</feature>
<dbReference type="RefSeq" id="WP_078502524.1">
    <property type="nucleotide sequence ID" value="NZ_MSZX01000016.1"/>
</dbReference>
<reference evidence="11 12" key="1">
    <citation type="submission" date="2017-01" db="EMBL/GenBank/DDBJ databases">
        <title>Genome analysis of Paenibacillus selenitrireducens ES3-24.</title>
        <authorList>
            <person name="Xu D."/>
            <person name="Yao R."/>
            <person name="Zheng S."/>
        </authorList>
    </citation>
    <scope>NUCLEOTIDE SEQUENCE [LARGE SCALE GENOMIC DNA]</scope>
    <source>
        <strain evidence="11 12">ES3-24</strain>
    </source>
</reference>
<dbReference type="InterPro" id="IPR050330">
    <property type="entry name" value="Bact_OuterMem_StrucFunc"/>
</dbReference>
<organism evidence="11 12">
    <name type="scientific">Paenibacillus selenitireducens</name>
    <dbReference type="NCBI Taxonomy" id="1324314"/>
    <lineage>
        <taxon>Bacteria</taxon>
        <taxon>Bacillati</taxon>
        <taxon>Bacillota</taxon>
        <taxon>Bacilli</taxon>
        <taxon>Bacillales</taxon>
        <taxon>Paenibacillaceae</taxon>
        <taxon>Paenibacillus</taxon>
    </lineage>
</organism>
<evidence type="ECO:0000256" key="9">
    <source>
        <dbReference type="SAM" id="Phobius"/>
    </source>
</evidence>
<evidence type="ECO:0000256" key="3">
    <source>
        <dbReference type="ARBA" id="ARBA00022475"/>
    </source>
</evidence>
<evidence type="ECO:0000256" key="2">
    <source>
        <dbReference type="ARBA" id="ARBA00008914"/>
    </source>
</evidence>
<dbReference type="STRING" id="1324314.BVG16_28125"/>
<dbReference type="NCBIfam" id="NF005831">
    <property type="entry name" value="PRK07734.1"/>
    <property type="match status" value="1"/>
</dbReference>
<evidence type="ECO:0000256" key="7">
    <source>
        <dbReference type="PROSITE-ProRule" id="PRU00473"/>
    </source>
</evidence>
<dbReference type="InterPro" id="IPR025713">
    <property type="entry name" value="MotB-like_N_dom"/>
</dbReference>
<dbReference type="Proteomes" id="UP000190188">
    <property type="component" value="Unassembled WGS sequence"/>
</dbReference>
<dbReference type="Pfam" id="PF13677">
    <property type="entry name" value="MotB_plug"/>
    <property type="match status" value="1"/>
</dbReference>
<protein>
    <submittedName>
        <fullName evidence="11">Flagellar motor protein MotB</fullName>
    </submittedName>
</protein>
<evidence type="ECO:0000256" key="4">
    <source>
        <dbReference type="ARBA" id="ARBA00022692"/>
    </source>
</evidence>
<keyword evidence="5 9" id="KW-1133">Transmembrane helix</keyword>
<comment type="subcellular location">
    <subcellularLocation>
        <location evidence="1">Cell membrane</location>
        <topology evidence="1">Single-pass membrane protein</topology>
    </subcellularLocation>
</comment>
<keyword evidence="3" id="KW-1003">Cell membrane</keyword>
<evidence type="ECO:0000259" key="10">
    <source>
        <dbReference type="PROSITE" id="PS51123"/>
    </source>
</evidence>
<comment type="caution">
    <text evidence="11">The sequence shown here is derived from an EMBL/GenBank/DDBJ whole genome shotgun (WGS) entry which is preliminary data.</text>
</comment>
<dbReference type="SUPFAM" id="SSF103088">
    <property type="entry name" value="OmpA-like"/>
    <property type="match status" value="1"/>
</dbReference>
<comment type="similarity">
    <text evidence="2">Belongs to the MotB family.</text>
</comment>
<dbReference type="CDD" id="cd07185">
    <property type="entry name" value="OmpA_C-like"/>
    <property type="match status" value="1"/>
</dbReference>
<keyword evidence="11" id="KW-0282">Flagellum</keyword>
<keyword evidence="4 9" id="KW-0812">Transmembrane</keyword>
<gene>
    <name evidence="11" type="ORF">BVG16_28125</name>
</gene>
<accession>A0A1T2X0V0</accession>
<feature type="coiled-coil region" evidence="8">
    <location>
        <begin position="101"/>
        <end position="128"/>
    </location>
</feature>